<keyword evidence="2" id="KW-0812">Transmembrane</keyword>
<dbReference type="EMBL" id="BSYI01000054">
    <property type="protein sequence ID" value="GMG85177.1"/>
    <property type="molecule type" value="Genomic_DNA"/>
</dbReference>
<comment type="caution">
    <text evidence="3">The sequence shown here is derived from an EMBL/GenBank/DDBJ whole genome shotgun (WGS) entry which is preliminary data.</text>
</comment>
<dbReference type="Proteomes" id="UP001239909">
    <property type="component" value="Unassembled WGS sequence"/>
</dbReference>
<keyword evidence="2" id="KW-1133">Transmembrane helix</keyword>
<accession>A0ABQ6LSY0</accession>
<evidence type="ECO:0000256" key="1">
    <source>
        <dbReference type="SAM" id="MobiDB-lite"/>
    </source>
</evidence>
<sequence length="613" mass="66568">MTQSDTAATIQPPADAKPSAEEVVAQLERTLSSEEFQASKRRRDFLRFIVEETLAGRGSRLKGYTIAVEAFDRDDSFDPQTDPVVRLEARRLRRDLDGYYVSAGRNDAVLISMPKGSYVPRFEWQEGNQPSGAGSADDGPEVAEDAGSPATPPLPSLATDPHRFARSGKLSASLRWGAIGLVGLLLLVAIAISLDHLRQSEDQATGEVRIPSVLIAAFHSVDGSETSHILADGITNELVSNLLRFPGFRLFLSSPVNDERYAANLNRLLAEEVAYLVTGEIVADSGRIRLNVHLSDVASGRVIWSETFARDLTIMGLVKLQADLAGEVASALGQPYGVVRNDILARGAVHVPAQLESYYCVLKAYQQRRALETSERGGVRICLEATARHDPAYAEAWAMLSWLELDEARFPAATPDAAEFAYERAFTAASKAAALEPDNVQALKALSAINHYRGNYEEGWRLARLALEKNPHDPDTLAQLGWRLAIRGRFEEGTPLLRRALQRTISPPGWYYYLIAVDHMMRGEYAEMLATAQMSAVGGGPVAYALVAVAAANLGKPAAARAALMQMESASSAFAADPAANYRIHGATDEIVARIMHGLVLAGWRQPVAAPKN</sequence>
<evidence type="ECO:0000313" key="3">
    <source>
        <dbReference type="EMBL" id="GMG85177.1"/>
    </source>
</evidence>
<dbReference type="Gene3D" id="1.25.40.10">
    <property type="entry name" value="Tetratricopeptide repeat domain"/>
    <property type="match status" value="1"/>
</dbReference>
<dbReference type="InterPro" id="IPR011990">
    <property type="entry name" value="TPR-like_helical_dom_sf"/>
</dbReference>
<dbReference type="SUPFAM" id="SSF48452">
    <property type="entry name" value="TPR-like"/>
    <property type="match status" value="1"/>
</dbReference>
<name>A0ABQ6LSY0_9RHOB</name>
<organism evidence="3 4">
    <name type="scientific">Paralimibaculum aggregatum</name>
    <dbReference type="NCBI Taxonomy" id="3036245"/>
    <lineage>
        <taxon>Bacteria</taxon>
        <taxon>Pseudomonadati</taxon>
        <taxon>Pseudomonadota</taxon>
        <taxon>Alphaproteobacteria</taxon>
        <taxon>Rhodobacterales</taxon>
        <taxon>Paracoccaceae</taxon>
        <taxon>Paralimibaculum</taxon>
    </lineage>
</organism>
<feature type="region of interest" description="Disordered" evidence="1">
    <location>
        <begin position="122"/>
        <end position="160"/>
    </location>
</feature>
<proteinExistence type="predicted"/>
<protein>
    <submittedName>
        <fullName evidence="3">Adenylate cyclase</fullName>
    </submittedName>
</protein>
<feature type="transmembrane region" description="Helical" evidence="2">
    <location>
        <begin position="173"/>
        <end position="194"/>
    </location>
</feature>
<reference evidence="3 4" key="1">
    <citation type="submission" date="2023-04" db="EMBL/GenBank/DDBJ databases">
        <title>Marinoamorphus aggregata gen. nov., sp. Nov., isolate from tissue of brittle star Ophioplocus japonicus.</title>
        <authorList>
            <person name="Kawano K."/>
            <person name="Sawayama S."/>
            <person name="Nakagawa S."/>
        </authorList>
    </citation>
    <scope>NUCLEOTIDE SEQUENCE [LARGE SCALE GENOMIC DNA]</scope>
    <source>
        <strain evidence="3 4">NKW23</strain>
    </source>
</reference>
<evidence type="ECO:0000256" key="2">
    <source>
        <dbReference type="SAM" id="Phobius"/>
    </source>
</evidence>
<keyword evidence="2" id="KW-0472">Membrane</keyword>
<keyword evidence="4" id="KW-1185">Reference proteome</keyword>
<gene>
    <name evidence="3" type="ORF">LNKW23_43930</name>
</gene>
<evidence type="ECO:0000313" key="4">
    <source>
        <dbReference type="Proteomes" id="UP001239909"/>
    </source>
</evidence>
<feature type="region of interest" description="Disordered" evidence="1">
    <location>
        <begin position="1"/>
        <end position="23"/>
    </location>
</feature>